<dbReference type="InterPro" id="IPR036390">
    <property type="entry name" value="WH_DNA-bd_sf"/>
</dbReference>
<dbReference type="GO" id="GO:0003700">
    <property type="term" value="F:DNA-binding transcription factor activity"/>
    <property type="evidence" value="ECO:0007669"/>
    <property type="project" value="InterPro"/>
</dbReference>
<comment type="caution">
    <text evidence="5">The sequence shown here is derived from an EMBL/GenBank/DDBJ whole genome shotgun (WGS) entry which is preliminary data.</text>
</comment>
<reference evidence="5 6" key="1">
    <citation type="submission" date="2017-08" db="EMBL/GenBank/DDBJ databases">
        <title>Substantial Increase in Enzyme Production by Combined Drug-Resistance Mutations in Paenibacillus agaridevorans.</title>
        <authorList>
            <person name="Tanaka Y."/>
            <person name="Funane K."/>
            <person name="Hosaka T."/>
            <person name="Shiwa Y."/>
            <person name="Fujita N."/>
            <person name="Miyazaki T."/>
            <person name="Yoshikawa H."/>
            <person name="Murakami K."/>
            <person name="Kasahara K."/>
            <person name="Inaoka T."/>
            <person name="Hiraga Y."/>
            <person name="Ochi K."/>
        </authorList>
    </citation>
    <scope>NUCLEOTIDE SEQUENCE [LARGE SCALE GENOMIC DNA]</scope>
    <source>
        <strain evidence="5 6">T-3040</strain>
    </source>
</reference>
<proteinExistence type="predicted"/>
<dbReference type="InterPro" id="IPR036388">
    <property type="entry name" value="WH-like_DNA-bd_sf"/>
</dbReference>
<sequence>MEDRPSRKEFKTRLELMVRELRKDILSGKYLPGTALPSEVVLVEQYALSNNSVRKGLDMLVQEGLIIKKHRVGSIVANPQQSKIAITLGCSPSIERDISLSRILEMFHKAHPSIQVNAVTITGPDSFDYLKTAQTYLEHGIIDVMTINNINFQEIMEHECTHLFEPLVPQTNMYPFLNETFSYDGQLLVQPLAFSPTVLAFNKSHFREAGLLEPDSSWTWDYLIRMTKKLTSEDRHALFFHVLSENRWPVFLLQSGISMADSAIGKTAFINPKLLDSIQLMRQLINDRDVFAHYLSNHSNDAENLMRQGKISMTVQNYFSMNEFKNTDIEYDISPLPFIHTPTTLTHIIGMGVNRKSAVKDAAKILVRYFASEQAQQAIRDHTLSIPGIKPIAETAPSFNSGLNRPASYSLYKEIIPTFRTHRDLGLTVRGFKKMGEILKLFLSGMMDTPVLCRMMEEELQSDLISRRIE</sequence>
<dbReference type="CDD" id="cd07377">
    <property type="entry name" value="WHTH_GntR"/>
    <property type="match status" value="1"/>
</dbReference>
<dbReference type="InterPro" id="IPR006059">
    <property type="entry name" value="SBP"/>
</dbReference>
<evidence type="ECO:0000259" key="4">
    <source>
        <dbReference type="PROSITE" id="PS50949"/>
    </source>
</evidence>
<evidence type="ECO:0000256" key="1">
    <source>
        <dbReference type="ARBA" id="ARBA00023015"/>
    </source>
</evidence>
<accession>A0A2R5EU28</accession>
<dbReference type="AlphaFoldDB" id="A0A2R5EU28"/>
<dbReference type="Pfam" id="PF00392">
    <property type="entry name" value="GntR"/>
    <property type="match status" value="1"/>
</dbReference>
<keyword evidence="6" id="KW-1185">Reference proteome</keyword>
<dbReference type="Pfam" id="PF13416">
    <property type="entry name" value="SBP_bac_8"/>
    <property type="match status" value="1"/>
</dbReference>
<evidence type="ECO:0000256" key="2">
    <source>
        <dbReference type="ARBA" id="ARBA00023125"/>
    </source>
</evidence>
<dbReference type="Gene3D" id="3.40.190.10">
    <property type="entry name" value="Periplasmic binding protein-like II"/>
    <property type="match status" value="1"/>
</dbReference>
<gene>
    <name evidence="5" type="ORF">PAT3040_01841</name>
</gene>
<dbReference type="SMART" id="SM00345">
    <property type="entry name" value="HTH_GNTR"/>
    <property type="match status" value="1"/>
</dbReference>
<dbReference type="SUPFAM" id="SSF53850">
    <property type="entry name" value="Periplasmic binding protein-like II"/>
    <property type="match status" value="1"/>
</dbReference>
<dbReference type="PROSITE" id="PS50949">
    <property type="entry name" value="HTH_GNTR"/>
    <property type="match status" value="1"/>
</dbReference>
<keyword evidence="1" id="KW-0805">Transcription regulation</keyword>
<evidence type="ECO:0000313" key="6">
    <source>
        <dbReference type="Proteomes" id="UP000245202"/>
    </source>
</evidence>
<evidence type="ECO:0000256" key="3">
    <source>
        <dbReference type="ARBA" id="ARBA00023163"/>
    </source>
</evidence>
<dbReference type="InterPro" id="IPR050490">
    <property type="entry name" value="Bact_solute-bd_prot1"/>
</dbReference>
<name>A0A2R5EU28_9BACL</name>
<dbReference type="PANTHER" id="PTHR43649:SF12">
    <property type="entry name" value="DIACETYLCHITOBIOSE BINDING PROTEIN DASA"/>
    <property type="match status" value="1"/>
</dbReference>
<keyword evidence="2" id="KW-0238">DNA-binding</keyword>
<dbReference type="Gene3D" id="1.10.10.10">
    <property type="entry name" value="Winged helix-like DNA-binding domain superfamily/Winged helix DNA-binding domain"/>
    <property type="match status" value="1"/>
</dbReference>
<dbReference type="GO" id="GO:0003677">
    <property type="term" value="F:DNA binding"/>
    <property type="evidence" value="ECO:0007669"/>
    <property type="project" value="UniProtKB-KW"/>
</dbReference>
<keyword evidence="3" id="KW-0804">Transcription</keyword>
<feature type="domain" description="HTH gntR-type" evidence="4">
    <location>
        <begin position="11"/>
        <end position="79"/>
    </location>
</feature>
<protein>
    <submittedName>
        <fullName evidence="5">GntR family transcriptional regulator</fullName>
    </submittedName>
</protein>
<dbReference type="Proteomes" id="UP000245202">
    <property type="component" value="Unassembled WGS sequence"/>
</dbReference>
<dbReference type="SUPFAM" id="SSF46785">
    <property type="entry name" value="Winged helix' DNA-binding domain"/>
    <property type="match status" value="1"/>
</dbReference>
<dbReference type="EMBL" id="BDQX01000087">
    <property type="protein sequence ID" value="GBG07293.1"/>
    <property type="molecule type" value="Genomic_DNA"/>
</dbReference>
<dbReference type="InterPro" id="IPR000524">
    <property type="entry name" value="Tscrpt_reg_HTH_GntR"/>
</dbReference>
<organism evidence="5 6">
    <name type="scientific">Paenibacillus agaridevorans</name>
    <dbReference type="NCBI Taxonomy" id="171404"/>
    <lineage>
        <taxon>Bacteria</taxon>
        <taxon>Bacillati</taxon>
        <taxon>Bacillota</taxon>
        <taxon>Bacilli</taxon>
        <taxon>Bacillales</taxon>
        <taxon>Paenibacillaceae</taxon>
        <taxon>Paenibacillus</taxon>
    </lineage>
</organism>
<dbReference type="RefSeq" id="WP_181376519.1">
    <property type="nucleotide sequence ID" value="NZ_BDQX01000087.1"/>
</dbReference>
<dbReference type="PANTHER" id="PTHR43649">
    <property type="entry name" value="ARABINOSE-BINDING PROTEIN-RELATED"/>
    <property type="match status" value="1"/>
</dbReference>
<evidence type="ECO:0000313" key="5">
    <source>
        <dbReference type="EMBL" id="GBG07293.1"/>
    </source>
</evidence>